<accession>A0A6M5Z5U4</accession>
<dbReference type="EMBL" id="CP053452">
    <property type="protein sequence ID" value="QJX01207.1"/>
    <property type="molecule type" value="Genomic_DNA"/>
</dbReference>
<sequence length="127" mass="14065">MGRARYIVCVATIAVAVGGPIVALAAECLLYSSRPFEAERWRAGDARQRMRMAGDLNHSHLLVNRTWAEVVALLGPGDQESPGHLLEYQLEQGGLFGSGPFEWGSRLQVRFDPDTGRVLEVTFFDFD</sequence>
<evidence type="ECO:0000313" key="1">
    <source>
        <dbReference type="EMBL" id="QJX01207.1"/>
    </source>
</evidence>
<dbReference type="AlphaFoldDB" id="A0A6M5Z5U4"/>
<keyword evidence="2" id="KW-1185">Reference proteome</keyword>
<dbReference type="KEGG" id="ftj:FTUN_8846"/>
<name>A0A6M5Z5U4_9BACT</name>
<organism evidence="1 2">
    <name type="scientific">Frigoriglobus tundricola</name>
    <dbReference type="NCBI Taxonomy" id="2774151"/>
    <lineage>
        <taxon>Bacteria</taxon>
        <taxon>Pseudomonadati</taxon>
        <taxon>Planctomycetota</taxon>
        <taxon>Planctomycetia</taxon>
        <taxon>Gemmatales</taxon>
        <taxon>Gemmataceae</taxon>
        <taxon>Frigoriglobus</taxon>
    </lineage>
</organism>
<gene>
    <name evidence="1" type="ORF">FTUN_8846</name>
</gene>
<dbReference type="Proteomes" id="UP000503447">
    <property type="component" value="Chromosome"/>
</dbReference>
<protein>
    <submittedName>
        <fullName evidence="1">Uncharacterized protein</fullName>
    </submittedName>
</protein>
<dbReference type="RefSeq" id="WP_171475800.1">
    <property type="nucleotide sequence ID" value="NZ_CP053452.2"/>
</dbReference>
<reference evidence="2" key="1">
    <citation type="submission" date="2020-05" db="EMBL/GenBank/DDBJ databases">
        <title>Frigoriglobus tundricola gen. nov., sp. nov., a psychrotolerant cellulolytic planctomycete of the family Gemmataceae with two divergent copies of 16S rRNA gene.</title>
        <authorList>
            <person name="Kulichevskaya I.S."/>
            <person name="Ivanova A.A."/>
            <person name="Naumoff D.G."/>
            <person name="Beletsky A.V."/>
            <person name="Rijpstra W.I.C."/>
            <person name="Sinninghe Damste J.S."/>
            <person name="Mardanov A.V."/>
            <person name="Ravin N.V."/>
            <person name="Dedysh S.N."/>
        </authorList>
    </citation>
    <scope>NUCLEOTIDE SEQUENCE [LARGE SCALE GENOMIC DNA]</scope>
    <source>
        <strain evidence="2">PL17</strain>
    </source>
</reference>
<proteinExistence type="predicted"/>
<evidence type="ECO:0000313" key="2">
    <source>
        <dbReference type="Proteomes" id="UP000503447"/>
    </source>
</evidence>